<dbReference type="GO" id="GO:0005634">
    <property type="term" value="C:nucleus"/>
    <property type="evidence" value="ECO:0007669"/>
    <property type="project" value="UniProtKB-SubCell"/>
</dbReference>
<dbReference type="GO" id="GO:0006355">
    <property type="term" value="P:regulation of DNA-templated transcription"/>
    <property type="evidence" value="ECO:0007669"/>
    <property type="project" value="TreeGrafter"/>
</dbReference>
<evidence type="ECO:0000313" key="6">
    <source>
        <dbReference type="EMBL" id="VAH23604.1"/>
    </source>
</evidence>
<dbReference type="SMART" id="SM01114">
    <property type="entry name" value="CXC"/>
    <property type="match status" value="3"/>
</dbReference>
<reference evidence="6 7" key="1">
    <citation type="submission" date="2017-09" db="EMBL/GenBank/DDBJ databases">
        <authorList>
            <consortium name="International Durum Wheat Genome Sequencing Consortium (IDWGSC)"/>
            <person name="Milanesi L."/>
        </authorList>
    </citation>
    <scope>NUCLEOTIDE SEQUENCE [LARGE SCALE GENOMIC DNA]</scope>
    <source>
        <strain evidence="7">cv. Svevo</strain>
    </source>
</reference>
<feature type="region of interest" description="Disordered" evidence="4">
    <location>
        <begin position="290"/>
        <end position="316"/>
    </location>
</feature>
<evidence type="ECO:0000256" key="3">
    <source>
        <dbReference type="ARBA" id="ARBA00023242"/>
    </source>
</evidence>
<dbReference type="InterPro" id="IPR028307">
    <property type="entry name" value="Lin-54_fam"/>
</dbReference>
<feature type="domain" description="CRC" evidence="5">
    <location>
        <begin position="1"/>
        <end position="43"/>
    </location>
</feature>
<gene>
    <name evidence="6" type="ORF">TRITD_1Bv1G222770</name>
</gene>
<accession>A0A9R0VDT7</accession>
<protein>
    <recommendedName>
        <fullName evidence="5">CRC domain-containing protein</fullName>
    </recommendedName>
</protein>
<dbReference type="PANTHER" id="PTHR12446:SF57">
    <property type="entry name" value="CRC DOMAIN-CONTAINING PROTEIN"/>
    <property type="match status" value="1"/>
</dbReference>
<comment type="similarity">
    <text evidence="2">Belongs to the lin-54 family.</text>
</comment>
<dbReference type="Gramene" id="TRITD1Bv1G222770.1">
    <property type="protein sequence ID" value="TRITD1Bv1G222770.1"/>
    <property type="gene ID" value="TRITD1Bv1G222770"/>
</dbReference>
<feature type="domain" description="CRC" evidence="5">
    <location>
        <begin position="166"/>
        <end position="284"/>
    </location>
</feature>
<dbReference type="AlphaFoldDB" id="A0A9R0VDT7"/>
<evidence type="ECO:0000256" key="4">
    <source>
        <dbReference type="SAM" id="MobiDB-lite"/>
    </source>
</evidence>
<dbReference type="OMA" id="SEYCECH"/>
<dbReference type="InterPro" id="IPR033467">
    <property type="entry name" value="Tesmin/TSO1-like_CXC"/>
</dbReference>
<dbReference type="Proteomes" id="UP000324705">
    <property type="component" value="Chromosome 1B"/>
</dbReference>
<name>A0A9R0VDT7_TRITD</name>
<comment type="subcellular location">
    <subcellularLocation>
        <location evidence="1">Nucleus</location>
    </subcellularLocation>
</comment>
<evidence type="ECO:0000259" key="5">
    <source>
        <dbReference type="PROSITE" id="PS51634"/>
    </source>
</evidence>
<proteinExistence type="inferred from homology"/>
<evidence type="ECO:0000256" key="1">
    <source>
        <dbReference type="ARBA" id="ARBA00004123"/>
    </source>
</evidence>
<feature type="compositionally biased region" description="Gly residues" evidence="4">
    <location>
        <begin position="294"/>
        <end position="305"/>
    </location>
</feature>
<dbReference type="Pfam" id="PF03638">
    <property type="entry name" value="TCR"/>
    <property type="match status" value="1"/>
</dbReference>
<dbReference type="EMBL" id="LT934112">
    <property type="protein sequence ID" value="VAH23604.1"/>
    <property type="molecule type" value="Genomic_DNA"/>
</dbReference>
<evidence type="ECO:0000313" key="7">
    <source>
        <dbReference type="Proteomes" id="UP000324705"/>
    </source>
</evidence>
<dbReference type="PROSITE" id="PS51634">
    <property type="entry name" value="CRC"/>
    <property type="match status" value="2"/>
</dbReference>
<feature type="region of interest" description="Disordered" evidence="4">
    <location>
        <begin position="135"/>
        <end position="163"/>
    </location>
</feature>
<dbReference type="PANTHER" id="PTHR12446">
    <property type="entry name" value="TESMIN/TSO1-RELATED"/>
    <property type="match status" value="1"/>
</dbReference>
<evidence type="ECO:0000256" key="2">
    <source>
        <dbReference type="ARBA" id="ARBA00007267"/>
    </source>
</evidence>
<dbReference type="InterPro" id="IPR005172">
    <property type="entry name" value="CRC"/>
</dbReference>
<keyword evidence="7" id="KW-1185">Reference proteome</keyword>
<organism evidence="6 7">
    <name type="scientific">Triticum turgidum subsp. durum</name>
    <name type="common">Durum wheat</name>
    <name type="synonym">Triticum durum</name>
    <dbReference type="NCBI Taxonomy" id="4567"/>
    <lineage>
        <taxon>Eukaryota</taxon>
        <taxon>Viridiplantae</taxon>
        <taxon>Streptophyta</taxon>
        <taxon>Embryophyta</taxon>
        <taxon>Tracheophyta</taxon>
        <taxon>Spermatophyta</taxon>
        <taxon>Magnoliopsida</taxon>
        <taxon>Liliopsida</taxon>
        <taxon>Poales</taxon>
        <taxon>Poaceae</taxon>
        <taxon>BOP clade</taxon>
        <taxon>Pooideae</taxon>
        <taxon>Triticodae</taxon>
        <taxon>Triticeae</taxon>
        <taxon>Triticinae</taxon>
        <taxon>Triticum</taxon>
    </lineage>
</organism>
<keyword evidence="3" id="KW-0539">Nucleus</keyword>
<sequence>MSQLQKCLCANRNCFHEDCACFTREGVCSEYCECHGDCKNIWKHEEEVTEEFAEYTKRKADEAAAQAAAAQAAAAQPAADQAAAAQAAAAQAAAAQPAAAQAAAAQAAAAQAAAAQPAADQAAAAQAAAAQAAAAQAAAQPQPKPLPAQEPESKGEARNNSPSAVKMNWCSCRTSGCRIHRCPCFMHNAWCSSKCNCAATVCVNRSGAKGALAEKLQHRGIKREVLASGSVTSTATAGAVLANEGGKGCTCLLSKCTNKKCGCLNRGARCTLKCSCQGCENGKGTGGADKSNAGAGGTGGTGDTRGSGPNKQIRIA</sequence>